<gene>
    <name evidence="2" type="ORF">UFOPK4049_00190</name>
</gene>
<reference evidence="2" key="1">
    <citation type="submission" date="2020-05" db="EMBL/GenBank/DDBJ databases">
        <authorList>
            <person name="Chiriac C."/>
            <person name="Salcher M."/>
            <person name="Ghai R."/>
            <person name="Kavagutti S V."/>
        </authorList>
    </citation>
    <scope>NUCLEOTIDE SEQUENCE</scope>
</reference>
<organism evidence="2">
    <name type="scientific">freshwater metagenome</name>
    <dbReference type="NCBI Taxonomy" id="449393"/>
    <lineage>
        <taxon>unclassified sequences</taxon>
        <taxon>metagenomes</taxon>
        <taxon>ecological metagenomes</taxon>
    </lineage>
</organism>
<sequence>MKSLAVLVAILFLTAIFGGPIALGLSYFNVTTRRGRLIRRIAIFTLSLWTILTGLQFLIANVPVFVRFIGIAGMTFAGVAIFRETRKNNHQEGPNGPGLNEH</sequence>
<protein>
    <submittedName>
        <fullName evidence="2">Unannotated protein</fullName>
    </submittedName>
</protein>
<keyword evidence="1" id="KW-0472">Membrane</keyword>
<feature type="transmembrane region" description="Helical" evidence="1">
    <location>
        <begin position="6"/>
        <end position="29"/>
    </location>
</feature>
<feature type="transmembrane region" description="Helical" evidence="1">
    <location>
        <begin position="65"/>
        <end position="82"/>
    </location>
</feature>
<dbReference type="AlphaFoldDB" id="A0A6J7NV13"/>
<feature type="transmembrane region" description="Helical" evidence="1">
    <location>
        <begin position="41"/>
        <end position="59"/>
    </location>
</feature>
<accession>A0A6J7NV13</accession>
<name>A0A6J7NV13_9ZZZZ</name>
<evidence type="ECO:0000313" key="2">
    <source>
        <dbReference type="EMBL" id="CAB4996941.1"/>
    </source>
</evidence>
<proteinExistence type="predicted"/>
<evidence type="ECO:0000256" key="1">
    <source>
        <dbReference type="SAM" id="Phobius"/>
    </source>
</evidence>
<keyword evidence="1" id="KW-1133">Transmembrane helix</keyword>
<keyword evidence="1" id="KW-0812">Transmembrane</keyword>
<dbReference type="EMBL" id="CAFBPB010000013">
    <property type="protein sequence ID" value="CAB4996941.1"/>
    <property type="molecule type" value="Genomic_DNA"/>
</dbReference>